<reference evidence="2 3" key="1">
    <citation type="submission" date="2020-08" db="EMBL/GenBank/DDBJ databases">
        <title>Genome Sequencing of Nocardia wallacei strain FMUON74 and assembly.</title>
        <authorList>
            <person name="Toyokawa M."/>
            <person name="Uesaka K."/>
        </authorList>
    </citation>
    <scope>NUCLEOTIDE SEQUENCE [LARGE SCALE GENOMIC DNA]</scope>
    <source>
        <strain evidence="2 3">FMUON74</strain>
    </source>
</reference>
<name>A0A7G1KPG4_9NOCA</name>
<accession>A0A7G1KPG4</accession>
<feature type="transmembrane region" description="Helical" evidence="1">
    <location>
        <begin position="259"/>
        <end position="280"/>
    </location>
</feature>
<protein>
    <submittedName>
        <fullName evidence="2">Uncharacterized protein</fullName>
    </submittedName>
</protein>
<keyword evidence="3" id="KW-1185">Reference proteome</keyword>
<dbReference type="KEGG" id="nwl:NWFMUON74_49040"/>
<evidence type="ECO:0000313" key="2">
    <source>
        <dbReference type="EMBL" id="BCK57132.1"/>
    </source>
</evidence>
<evidence type="ECO:0000256" key="1">
    <source>
        <dbReference type="SAM" id="Phobius"/>
    </source>
</evidence>
<organism evidence="2 3">
    <name type="scientific">Nocardia wallacei</name>
    <dbReference type="NCBI Taxonomy" id="480035"/>
    <lineage>
        <taxon>Bacteria</taxon>
        <taxon>Bacillati</taxon>
        <taxon>Actinomycetota</taxon>
        <taxon>Actinomycetes</taxon>
        <taxon>Mycobacteriales</taxon>
        <taxon>Nocardiaceae</taxon>
        <taxon>Nocardia</taxon>
    </lineage>
</organism>
<evidence type="ECO:0000313" key="3">
    <source>
        <dbReference type="Proteomes" id="UP000516173"/>
    </source>
</evidence>
<keyword evidence="1" id="KW-0472">Membrane</keyword>
<feature type="transmembrane region" description="Helical" evidence="1">
    <location>
        <begin position="207"/>
        <end position="226"/>
    </location>
</feature>
<dbReference type="EMBL" id="AP023396">
    <property type="protein sequence ID" value="BCK57132.1"/>
    <property type="molecule type" value="Genomic_DNA"/>
</dbReference>
<proteinExistence type="predicted"/>
<sequence length="286" mass="32720">MDERQQDSPFVRSMSTRVERRATSYAAAVDQFLAGTPTEPPRTDEQQLLDSFTAHVESVVARYDPPGIRRNSDSLVFRRIYAAARQPRTTRPLRGERIVSPELLAALLAAEVEYRGPLRLSRAQTRNLAEIYERLGDTLTTVLPAHAALAFRRAASLYRQDEDVDGEDRCNLELARARRRAQPVRWRRVANLFPDLLCGYGYRPFRMLIWMALQLLFFTTIVRALSTQSTMTIIYECLTNYLNPLGPDDTAGLEGVERLVFVVEAYTGLLTTSVFFALLVRRWFRL</sequence>
<dbReference type="Proteomes" id="UP000516173">
    <property type="component" value="Chromosome"/>
</dbReference>
<gene>
    <name evidence="2" type="ORF">NWFMUON74_49040</name>
</gene>
<keyword evidence="1" id="KW-1133">Transmembrane helix</keyword>
<dbReference type="AlphaFoldDB" id="A0A7G1KPG4"/>
<keyword evidence="1" id="KW-0812">Transmembrane</keyword>